<keyword evidence="1" id="KW-0378">Hydrolase</keyword>
<dbReference type="EMBL" id="AAWS01000003">
    <property type="protein sequence ID" value="EAY31243.1"/>
    <property type="molecule type" value="Genomic_DNA"/>
</dbReference>
<dbReference type="AlphaFoldDB" id="A1ZDT5"/>
<accession>A1ZDT5</accession>
<evidence type="ECO:0000259" key="3">
    <source>
        <dbReference type="Pfam" id="PF00144"/>
    </source>
</evidence>
<dbReference type="Proteomes" id="UP000004095">
    <property type="component" value="Unassembled WGS sequence"/>
</dbReference>
<evidence type="ECO:0000313" key="5">
    <source>
        <dbReference type="Proteomes" id="UP000004095"/>
    </source>
</evidence>
<feature type="chain" id="PRO_5002641822" evidence="2">
    <location>
        <begin position="27"/>
        <end position="392"/>
    </location>
</feature>
<dbReference type="OrthoDB" id="1185352at2"/>
<dbReference type="SUPFAM" id="SSF56601">
    <property type="entry name" value="beta-lactamase/transpeptidase-like"/>
    <property type="match status" value="1"/>
</dbReference>
<reference evidence="4 5" key="1">
    <citation type="submission" date="2007-01" db="EMBL/GenBank/DDBJ databases">
        <authorList>
            <person name="Haygood M."/>
            <person name="Podell S."/>
            <person name="Anderson C."/>
            <person name="Hopkinson B."/>
            <person name="Roe K."/>
            <person name="Barbeau K."/>
            <person name="Gaasterland T."/>
            <person name="Ferriera S."/>
            <person name="Johnson J."/>
            <person name="Kravitz S."/>
            <person name="Beeson K."/>
            <person name="Sutton G."/>
            <person name="Rogers Y.-H."/>
            <person name="Friedman R."/>
            <person name="Frazier M."/>
            <person name="Venter J.C."/>
        </authorList>
    </citation>
    <scope>NUCLEOTIDE SEQUENCE [LARGE SCALE GENOMIC DNA]</scope>
    <source>
        <strain evidence="4 5">ATCC 23134</strain>
    </source>
</reference>
<name>A1ZDT5_MICM2</name>
<evidence type="ECO:0000256" key="2">
    <source>
        <dbReference type="SAM" id="SignalP"/>
    </source>
</evidence>
<keyword evidence="2" id="KW-0732">Signal</keyword>
<organism evidence="4 5">
    <name type="scientific">Microscilla marina ATCC 23134</name>
    <dbReference type="NCBI Taxonomy" id="313606"/>
    <lineage>
        <taxon>Bacteria</taxon>
        <taxon>Pseudomonadati</taxon>
        <taxon>Bacteroidota</taxon>
        <taxon>Cytophagia</taxon>
        <taxon>Cytophagales</taxon>
        <taxon>Microscillaceae</taxon>
        <taxon>Microscilla</taxon>
    </lineage>
</organism>
<keyword evidence="5" id="KW-1185">Reference proteome</keyword>
<protein>
    <submittedName>
        <fullName evidence="4">Beta-lactamase</fullName>
    </submittedName>
</protein>
<evidence type="ECO:0000313" key="4">
    <source>
        <dbReference type="EMBL" id="EAY31243.1"/>
    </source>
</evidence>
<feature type="signal peptide" evidence="2">
    <location>
        <begin position="1"/>
        <end position="26"/>
    </location>
</feature>
<dbReference type="RefSeq" id="WP_002693777.1">
    <property type="nucleotide sequence ID" value="NZ_AAWS01000003.1"/>
</dbReference>
<feature type="domain" description="Beta-lactamase-related" evidence="3">
    <location>
        <begin position="122"/>
        <end position="371"/>
    </location>
</feature>
<dbReference type="GO" id="GO:0016787">
    <property type="term" value="F:hydrolase activity"/>
    <property type="evidence" value="ECO:0007669"/>
    <property type="project" value="UniProtKB-KW"/>
</dbReference>
<dbReference type="InterPro" id="IPR050789">
    <property type="entry name" value="Diverse_Enzym_Activities"/>
</dbReference>
<dbReference type="Pfam" id="PF00144">
    <property type="entry name" value="Beta-lactamase"/>
    <property type="match status" value="1"/>
</dbReference>
<dbReference type="InterPro" id="IPR012338">
    <property type="entry name" value="Beta-lactam/transpept-like"/>
</dbReference>
<proteinExistence type="predicted"/>
<dbReference type="Gene3D" id="3.40.710.10">
    <property type="entry name" value="DD-peptidase/beta-lactamase superfamily"/>
    <property type="match status" value="1"/>
</dbReference>
<comment type="caution">
    <text evidence="4">The sequence shown here is derived from an EMBL/GenBank/DDBJ whole genome shotgun (WGS) entry which is preliminary data.</text>
</comment>
<dbReference type="eggNOG" id="COG1680">
    <property type="taxonomic scope" value="Bacteria"/>
</dbReference>
<dbReference type="PANTHER" id="PTHR43283:SF11">
    <property type="entry name" value="BETA-LACTAMASE-RELATED DOMAIN-CONTAINING PROTEIN"/>
    <property type="match status" value="1"/>
</dbReference>
<evidence type="ECO:0000256" key="1">
    <source>
        <dbReference type="ARBA" id="ARBA00022801"/>
    </source>
</evidence>
<sequence>MTKIQEKNLLIAVFICILGLPGSSLTAQNSDYFPPRGATWQSKSPKQLQVNQQRLQEAVNFAKANEYSGSRDLRTAILKGFRREPFHKILGPVKKRGAPTGMILKNGYVIAQWGDTKRVDMTFSVTKSYLSTVAALAIDEKLIGSLDDRVGQYVWDGKFSGQHNAKITWAHLLTQSSDWYGQLWGGHDWADRPPNTGNIDEWQRRKLHEPGTHFKYNDVRVNLLAYSLLQVWRKPLPQVLKEKVMDKIGASTTWRWFGYDNSWVNVDGTKVQSVSGGGHSGGGLFINTEDHARFGLLFLNNGNWNGKQIFSPQWIKAATTSSKANVNYGYMWWLNKQGARHWAGVSERVYYAAGFGGNFIVIAPQHNLVIVTRWLAPSKVGEMVKKVIKSLD</sequence>
<dbReference type="PANTHER" id="PTHR43283">
    <property type="entry name" value="BETA-LACTAMASE-RELATED"/>
    <property type="match status" value="1"/>
</dbReference>
<dbReference type="InterPro" id="IPR001466">
    <property type="entry name" value="Beta-lactam-related"/>
</dbReference>
<gene>
    <name evidence="4" type="ORF">M23134_04076</name>
</gene>